<dbReference type="GO" id="GO:0016020">
    <property type="term" value="C:membrane"/>
    <property type="evidence" value="ECO:0007669"/>
    <property type="project" value="TreeGrafter"/>
</dbReference>
<protein>
    <recommendedName>
        <fullName evidence="1">SGNH domain-containing protein</fullName>
    </recommendedName>
</protein>
<dbReference type="Pfam" id="PF19040">
    <property type="entry name" value="SGNH"/>
    <property type="match status" value="1"/>
</dbReference>
<dbReference type="PANTHER" id="PTHR23028">
    <property type="entry name" value="ACETYLTRANSFERASE"/>
    <property type="match status" value="1"/>
</dbReference>
<dbReference type="PANTHER" id="PTHR23028:SF53">
    <property type="entry name" value="ACYL_TRANSF_3 DOMAIN-CONTAINING PROTEIN"/>
    <property type="match status" value="1"/>
</dbReference>
<evidence type="ECO:0000313" key="2">
    <source>
        <dbReference type="EMBL" id="CAJ0590469.1"/>
    </source>
</evidence>
<evidence type="ECO:0000313" key="3">
    <source>
        <dbReference type="Proteomes" id="UP001176961"/>
    </source>
</evidence>
<name>A0AA36GFL7_CYLNA</name>
<dbReference type="Proteomes" id="UP001176961">
    <property type="component" value="Unassembled WGS sequence"/>
</dbReference>
<reference evidence="2" key="1">
    <citation type="submission" date="2023-07" db="EMBL/GenBank/DDBJ databases">
        <authorList>
            <consortium name="CYATHOMIX"/>
        </authorList>
    </citation>
    <scope>NUCLEOTIDE SEQUENCE</scope>
    <source>
        <strain evidence="2">N/A</strain>
    </source>
</reference>
<comment type="caution">
    <text evidence="2">The sequence shown here is derived from an EMBL/GenBank/DDBJ whole genome shotgun (WGS) entry which is preliminary data.</text>
</comment>
<organism evidence="2 3">
    <name type="scientific">Cylicocyclus nassatus</name>
    <name type="common">Nematode worm</name>
    <dbReference type="NCBI Taxonomy" id="53992"/>
    <lineage>
        <taxon>Eukaryota</taxon>
        <taxon>Metazoa</taxon>
        <taxon>Ecdysozoa</taxon>
        <taxon>Nematoda</taxon>
        <taxon>Chromadorea</taxon>
        <taxon>Rhabditida</taxon>
        <taxon>Rhabditina</taxon>
        <taxon>Rhabditomorpha</taxon>
        <taxon>Strongyloidea</taxon>
        <taxon>Strongylidae</taxon>
        <taxon>Cylicocyclus</taxon>
    </lineage>
</organism>
<sequence length="202" mass="23791">MLVAGNSYAANQGGLVYKAFKPYARQFNIFSVSTCEMFPPNCNRISFNFTQIIEELNPAVVFMIDRSFSLKVSLNVTEPIENDKVFSYYLKTLKFLEKSTKKISLQYLKKGKALRTIKDALVRRDEFFARHRIRELCKRCRKCEIVDYMPVLVDKKGQYLGYDPETNLMYLDHENHFNRFGKQRLQIVFDKLAEEFALFMNK</sequence>
<dbReference type="EMBL" id="CATQJL010000001">
    <property type="protein sequence ID" value="CAJ0590469.1"/>
    <property type="molecule type" value="Genomic_DNA"/>
</dbReference>
<feature type="domain" description="SGNH" evidence="1">
    <location>
        <begin position="1"/>
        <end position="190"/>
    </location>
</feature>
<dbReference type="InterPro" id="IPR050879">
    <property type="entry name" value="Acyltransferase_3"/>
</dbReference>
<keyword evidence="3" id="KW-1185">Reference proteome</keyword>
<accession>A0AA36GFL7</accession>
<proteinExistence type="predicted"/>
<evidence type="ECO:0000259" key="1">
    <source>
        <dbReference type="Pfam" id="PF19040"/>
    </source>
</evidence>
<dbReference type="InterPro" id="IPR043968">
    <property type="entry name" value="SGNH"/>
</dbReference>
<gene>
    <name evidence="2" type="ORF">CYNAS_LOCUS2452</name>
</gene>
<dbReference type="GO" id="GO:0000271">
    <property type="term" value="P:polysaccharide biosynthetic process"/>
    <property type="evidence" value="ECO:0007669"/>
    <property type="project" value="TreeGrafter"/>
</dbReference>
<dbReference type="AlphaFoldDB" id="A0AA36GFL7"/>